<protein>
    <submittedName>
        <fullName evidence="2">Uncharacterized protein</fullName>
    </submittedName>
</protein>
<gene>
    <name evidence="2" type="ORF">FHL15_009833</name>
</gene>
<dbReference type="Proteomes" id="UP000319160">
    <property type="component" value="Unassembled WGS sequence"/>
</dbReference>
<keyword evidence="1" id="KW-0812">Transmembrane</keyword>
<keyword evidence="3" id="KW-1185">Reference proteome</keyword>
<evidence type="ECO:0000256" key="1">
    <source>
        <dbReference type="SAM" id="Phobius"/>
    </source>
</evidence>
<organism evidence="2 3">
    <name type="scientific">Xylaria flabelliformis</name>
    <dbReference type="NCBI Taxonomy" id="2512241"/>
    <lineage>
        <taxon>Eukaryota</taxon>
        <taxon>Fungi</taxon>
        <taxon>Dikarya</taxon>
        <taxon>Ascomycota</taxon>
        <taxon>Pezizomycotina</taxon>
        <taxon>Sordariomycetes</taxon>
        <taxon>Xylariomycetidae</taxon>
        <taxon>Xylariales</taxon>
        <taxon>Xylariaceae</taxon>
        <taxon>Xylaria</taxon>
    </lineage>
</organism>
<keyword evidence="1" id="KW-0472">Membrane</keyword>
<accession>A0A553HMS6</accession>
<feature type="transmembrane region" description="Helical" evidence="1">
    <location>
        <begin position="163"/>
        <end position="182"/>
    </location>
</feature>
<keyword evidence="1" id="KW-1133">Transmembrane helix</keyword>
<comment type="caution">
    <text evidence="2">The sequence shown here is derived from an EMBL/GenBank/DDBJ whole genome shotgun (WGS) entry which is preliminary data.</text>
</comment>
<evidence type="ECO:0000313" key="3">
    <source>
        <dbReference type="Proteomes" id="UP000319160"/>
    </source>
</evidence>
<dbReference type="OrthoDB" id="5354164at2759"/>
<evidence type="ECO:0000313" key="2">
    <source>
        <dbReference type="EMBL" id="TRX89260.1"/>
    </source>
</evidence>
<sequence length="1373" mass="154081">MALKKNIETNSTSVADQFFNSTYINENMDNAFVSYGAFLGYLLFSDKANGSLAMIALLPKRDILPLRPTTIMDMAILTRQSQAFMQSLRGLGASGENELRYRMSSQSYSLELVRAMELESEKVVIQQVDTDTDLENHNSRGVSEDGATNKAQHSVVLHCVTRLVFTILIAAIIIALEVMLRLRGIMDLLVVKFFTIRDFYVGIVLPGSPLLFDELSPTARSWPVDPNNVFGCSSYLYAWGRTANFTENDVSSVVAMGCDEQMQEVNTKLTLFGSNLEIRPDHPPQVENTLPHAPHLTSQCVAMVVIHESITSQRRMRDCYSKLERNQSYFGIETWCHIYNKRIGTLNMASFGKLQASATSISNENTAALININLDFSLFRCDTKPEFLPIGSALTSKRREEAENGPIHRTACTLGFLFSDALPDVPTLFKAYGRRVSEILAHPGINPEGTASDGPFQSFVGADCTSIWAAATSSDASIAVHLLACILARAFDSKTATSIWFEIVQERKQQVDKLLKDNKMIHPYTIMASRQIITRPDLAAWDTSARAWLRRADESKAWEKHQFAIIVENINLPYTSPGTTYSKVMTTWTKSMEVLNHLLDNIPQQASDRAILLAISSWHLHPNLLVFQDKATKVDFKDKLFLPSAVLTVGLEYQLQAGCTDIRWSLALSHLRYYGDPVPVRSNEELSRVTMSQFWLVALGSLFRLWELRGSDIVGAINWLNALGDMISAVAGKEYVEIDWIRSFCSASKTFLDGDERRREVNLQLVKFGWRRATCLFGRDQCVHQPFFGLLNPYVLEALKEEDPASKGFAYLRGLTSNSKIEGSRVLISFTTFVQGDLYSEWATAIPISSLPSQENVRHYRWIHFDNRETLSAEALKFLQQRQRAIQDMGEDCQTIAHPDDVPFIPRGEGRLDSRVWPNPPLVLKHSESGSKRVFQEILLETREENTGGFSIWVDKDTSSELLIQQIKSRSNAIGSTQESLAVLQQLKCPQAIIDYLRSIILPPPNTPRQLRKRKRSSSNANETQYTIHAAASSGAPNSLMTRQNQLSWPFLQSITALQIATVLYEQLPGATVSLRLVDKELHKASWLPDSFAEEQGNLQRYQYWIPTLSAADWFRKMTRAEALGCIALFESGRFDIKKEHMADVLALCSEDSIFVAGIMLGDPTSHSLSGPQIRHLVGSIGQAGLVLLVSPLDPRIRPTGYNPWAVQHKQYDGKRENKFESVSLHLSFTEWKMPLDWASTGEIDQEVFLLESVLSVMHSGQWIGDIDVLELEKTPVDIFETECKGDCEVEGTDHSQAVELISLDTWEELLDPPPSVGVFRAKSNWAARLAAASISSHRNNPVLLIGGTELCWKCLVSHYSYPELHLPQIVID</sequence>
<proteinExistence type="predicted"/>
<reference evidence="3" key="1">
    <citation type="submission" date="2019-06" db="EMBL/GenBank/DDBJ databases">
        <title>Draft genome sequence of the griseofulvin-producing fungus Xylaria cubensis strain G536.</title>
        <authorList>
            <person name="Mead M.E."/>
            <person name="Raja H.A."/>
            <person name="Steenwyk J.L."/>
            <person name="Knowles S.L."/>
            <person name="Oberlies N.H."/>
            <person name="Rokas A."/>
        </authorList>
    </citation>
    <scope>NUCLEOTIDE SEQUENCE [LARGE SCALE GENOMIC DNA]</scope>
    <source>
        <strain evidence="3">G536</strain>
    </source>
</reference>
<dbReference type="EMBL" id="VFLP01000070">
    <property type="protein sequence ID" value="TRX89260.1"/>
    <property type="molecule type" value="Genomic_DNA"/>
</dbReference>
<name>A0A553HMS6_9PEZI</name>